<comment type="similarity">
    <text evidence="4">Belongs to the MsrA Met sulfoxide reductase family.</text>
</comment>
<dbReference type="Gene3D" id="3.30.1060.10">
    <property type="entry name" value="Peptide methionine sulphoxide reductase MsrA"/>
    <property type="match status" value="1"/>
</dbReference>
<dbReference type="SUPFAM" id="SSF55068">
    <property type="entry name" value="Peptide methionine sulfoxide reductase"/>
    <property type="match status" value="1"/>
</dbReference>
<name>A0A6J4LEP5_9BACT</name>
<accession>A0A6J4LEP5</accession>
<evidence type="ECO:0000259" key="6">
    <source>
        <dbReference type="Pfam" id="PF01625"/>
    </source>
</evidence>
<evidence type="ECO:0000313" key="7">
    <source>
        <dbReference type="EMBL" id="CAA9331686.1"/>
    </source>
</evidence>
<comment type="catalytic activity">
    <reaction evidence="2 4">
        <text>L-methionyl-[protein] + [thioredoxin]-disulfide + H2O = L-methionyl-(S)-S-oxide-[protein] + [thioredoxin]-dithiol</text>
        <dbReference type="Rhea" id="RHEA:14217"/>
        <dbReference type="Rhea" id="RHEA-COMP:10698"/>
        <dbReference type="Rhea" id="RHEA-COMP:10700"/>
        <dbReference type="Rhea" id="RHEA-COMP:12313"/>
        <dbReference type="Rhea" id="RHEA-COMP:12315"/>
        <dbReference type="ChEBI" id="CHEBI:15377"/>
        <dbReference type="ChEBI" id="CHEBI:16044"/>
        <dbReference type="ChEBI" id="CHEBI:29950"/>
        <dbReference type="ChEBI" id="CHEBI:44120"/>
        <dbReference type="ChEBI" id="CHEBI:50058"/>
        <dbReference type="EC" id="1.8.4.11"/>
    </reaction>
</comment>
<evidence type="ECO:0000256" key="4">
    <source>
        <dbReference type="HAMAP-Rule" id="MF_01401"/>
    </source>
</evidence>
<dbReference type="PANTHER" id="PTHR43774:SF1">
    <property type="entry name" value="PEPTIDE METHIONINE SULFOXIDE REDUCTASE MSRA 2"/>
    <property type="match status" value="1"/>
</dbReference>
<dbReference type="GO" id="GO:0008113">
    <property type="term" value="F:peptide-methionine (S)-S-oxide reductase activity"/>
    <property type="evidence" value="ECO:0007669"/>
    <property type="project" value="UniProtKB-UniRule"/>
</dbReference>
<comment type="function">
    <text evidence="4">Has an important function as a repair enzyme for proteins that have been inactivated by oxidation. Catalyzes the reversible oxidation-reduction of methionine sulfoxide in proteins to methionine.</text>
</comment>
<keyword evidence="5" id="KW-0732">Signal</keyword>
<feature type="chain" id="PRO_5026846157" description="Peptide methionine sulfoxide reductase MsrA" evidence="5">
    <location>
        <begin position="29"/>
        <end position="212"/>
    </location>
</feature>
<feature type="active site" evidence="4">
    <location>
        <position position="49"/>
    </location>
</feature>
<dbReference type="EMBL" id="CADCTU010000564">
    <property type="protein sequence ID" value="CAA9331686.1"/>
    <property type="molecule type" value="Genomic_DNA"/>
</dbReference>
<dbReference type="NCBIfam" id="TIGR00401">
    <property type="entry name" value="msrA"/>
    <property type="match status" value="1"/>
</dbReference>
<feature type="signal peptide" evidence="5">
    <location>
        <begin position="1"/>
        <end position="28"/>
    </location>
</feature>
<dbReference type="InterPro" id="IPR036509">
    <property type="entry name" value="Met_Sox_Rdtase_MsrA_sf"/>
</dbReference>
<organism evidence="7">
    <name type="scientific">uncultured Gemmatimonadaceae bacterium</name>
    <dbReference type="NCBI Taxonomy" id="246130"/>
    <lineage>
        <taxon>Bacteria</taxon>
        <taxon>Pseudomonadati</taxon>
        <taxon>Gemmatimonadota</taxon>
        <taxon>Gemmatimonadia</taxon>
        <taxon>Gemmatimonadales</taxon>
        <taxon>Gemmatimonadaceae</taxon>
        <taxon>environmental samples</taxon>
    </lineage>
</organism>
<evidence type="ECO:0000256" key="1">
    <source>
        <dbReference type="ARBA" id="ARBA00023002"/>
    </source>
</evidence>
<dbReference type="HAMAP" id="MF_01401">
    <property type="entry name" value="MsrA"/>
    <property type="match status" value="1"/>
</dbReference>
<dbReference type="AlphaFoldDB" id="A0A6J4LEP5"/>
<proteinExistence type="inferred from homology"/>
<feature type="domain" description="Peptide methionine sulphoxide reductase MsrA" evidence="6">
    <location>
        <begin position="42"/>
        <end position="193"/>
    </location>
</feature>
<reference evidence="7" key="1">
    <citation type="submission" date="2020-02" db="EMBL/GenBank/DDBJ databases">
        <authorList>
            <person name="Meier V. D."/>
        </authorList>
    </citation>
    <scope>NUCLEOTIDE SEQUENCE</scope>
    <source>
        <strain evidence="7">AVDCRST_MAG11</strain>
    </source>
</reference>
<gene>
    <name evidence="4" type="primary">msrA</name>
    <name evidence="7" type="ORF">AVDCRST_MAG11-2503</name>
</gene>
<protein>
    <recommendedName>
        <fullName evidence="4">Peptide methionine sulfoxide reductase MsrA</fullName>
        <shortName evidence="4">Protein-methionine-S-oxide reductase</shortName>
        <ecNumber evidence="4">1.8.4.11</ecNumber>
    </recommendedName>
    <alternativeName>
        <fullName evidence="4">Peptide-methionine (S)-S-oxide reductase</fullName>
        <shortName evidence="4">Peptide Met(O) reductase</shortName>
    </alternativeName>
</protein>
<dbReference type="PROSITE" id="PS51318">
    <property type="entry name" value="TAT"/>
    <property type="match status" value="1"/>
</dbReference>
<keyword evidence="1 4" id="KW-0560">Oxidoreductase</keyword>
<sequence>MSGRARLLRGVALAAWALGLAPGAAAQAAAGAATAAGAVRDTATFASGCFWCTESDFEKVPGVLDAVSGYSGGRVADPTYEQVSTGRTGHREAVQVIYDPARVSYRQLLDVFWRNVDPVDARGQFCDKGYQYTSAIYVSSAEERRLADSSKRALDQSGRLTKPVVTEVAAEAPFYKAEDYHQSYYKKNPIRYRYYRTSCGRDRRLRELRSGT</sequence>
<dbReference type="EC" id="1.8.4.11" evidence="4"/>
<comment type="catalytic activity">
    <reaction evidence="3 4">
        <text>[thioredoxin]-disulfide + L-methionine + H2O = L-methionine (S)-S-oxide + [thioredoxin]-dithiol</text>
        <dbReference type="Rhea" id="RHEA:19993"/>
        <dbReference type="Rhea" id="RHEA-COMP:10698"/>
        <dbReference type="Rhea" id="RHEA-COMP:10700"/>
        <dbReference type="ChEBI" id="CHEBI:15377"/>
        <dbReference type="ChEBI" id="CHEBI:29950"/>
        <dbReference type="ChEBI" id="CHEBI:50058"/>
        <dbReference type="ChEBI" id="CHEBI:57844"/>
        <dbReference type="ChEBI" id="CHEBI:58772"/>
        <dbReference type="EC" id="1.8.4.11"/>
    </reaction>
</comment>
<dbReference type="InterPro" id="IPR006311">
    <property type="entry name" value="TAT_signal"/>
</dbReference>
<evidence type="ECO:0000256" key="5">
    <source>
        <dbReference type="SAM" id="SignalP"/>
    </source>
</evidence>
<evidence type="ECO:0000256" key="3">
    <source>
        <dbReference type="ARBA" id="ARBA00048782"/>
    </source>
</evidence>
<evidence type="ECO:0000256" key="2">
    <source>
        <dbReference type="ARBA" id="ARBA00047806"/>
    </source>
</evidence>
<dbReference type="InterPro" id="IPR002569">
    <property type="entry name" value="Met_Sox_Rdtase_MsrA_dom"/>
</dbReference>
<dbReference type="Pfam" id="PF01625">
    <property type="entry name" value="PMSR"/>
    <property type="match status" value="1"/>
</dbReference>
<dbReference type="PANTHER" id="PTHR43774">
    <property type="entry name" value="PEPTIDE METHIONINE SULFOXIDE REDUCTASE"/>
    <property type="match status" value="1"/>
</dbReference>